<organism evidence="1 2">
    <name type="scientific">Crepidotus variabilis</name>
    <dbReference type="NCBI Taxonomy" id="179855"/>
    <lineage>
        <taxon>Eukaryota</taxon>
        <taxon>Fungi</taxon>
        <taxon>Dikarya</taxon>
        <taxon>Basidiomycota</taxon>
        <taxon>Agaricomycotina</taxon>
        <taxon>Agaricomycetes</taxon>
        <taxon>Agaricomycetidae</taxon>
        <taxon>Agaricales</taxon>
        <taxon>Agaricineae</taxon>
        <taxon>Crepidotaceae</taxon>
        <taxon>Crepidotus</taxon>
    </lineage>
</organism>
<dbReference type="Proteomes" id="UP000807306">
    <property type="component" value="Unassembled WGS sequence"/>
</dbReference>
<gene>
    <name evidence="1" type="ORF">CPB83DRAFT_851952</name>
</gene>
<evidence type="ECO:0000313" key="2">
    <source>
        <dbReference type="Proteomes" id="UP000807306"/>
    </source>
</evidence>
<keyword evidence="2" id="KW-1185">Reference proteome</keyword>
<name>A0A9P6JRL3_9AGAR</name>
<sequence length="73" mass="8345">MAVHHSIIMHHSIVLKGLTTIINPPWVIFTASGLLFQNMRGGIFRYTYASHHVNILRVYHYLSQPELVSCALE</sequence>
<dbReference type="AlphaFoldDB" id="A0A9P6JRL3"/>
<protein>
    <submittedName>
        <fullName evidence="1">Uncharacterized protein</fullName>
    </submittedName>
</protein>
<proteinExistence type="predicted"/>
<accession>A0A9P6JRL3</accession>
<evidence type="ECO:0000313" key="1">
    <source>
        <dbReference type="EMBL" id="KAF9529670.1"/>
    </source>
</evidence>
<reference evidence="1" key="1">
    <citation type="submission" date="2020-11" db="EMBL/GenBank/DDBJ databases">
        <authorList>
            <consortium name="DOE Joint Genome Institute"/>
            <person name="Ahrendt S."/>
            <person name="Riley R."/>
            <person name="Andreopoulos W."/>
            <person name="Labutti K."/>
            <person name="Pangilinan J."/>
            <person name="Ruiz-Duenas F.J."/>
            <person name="Barrasa J.M."/>
            <person name="Sanchez-Garcia M."/>
            <person name="Camarero S."/>
            <person name="Miyauchi S."/>
            <person name="Serrano A."/>
            <person name="Linde D."/>
            <person name="Babiker R."/>
            <person name="Drula E."/>
            <person name="Ayuso-Fernandez I."/>
            <person name="Pacheco R."/>
            <person name="Padilla G."/>
            <person name="Ferreira P."/>
            <person name="Barriuso J."/>
            <person name="Kellner H."/>
            <person name="Castanera R."/>
            <person name="Alfaro M."/>
            <person name="Ramirez L."/>
            <person name="Pisabarro A.G."/>
            <person name="Kuo A."/>
            <person name="Tritt A."/>
            <person name="Lipzen A."/>
            <person name="He G."/>
            <person name="Yan M."/>
            <person name="Ng V."/>
            <person name="Cullen D."/>
            <person name="Martin F."/>
            <person name="Rosso M.-N."/>
            <person name="Henrissat B."/>
            <person name="Hibbett D."/>
            <person name="Martinez A.T."/>
            <person name="Grigoriev I.V."/>
        </authorList>
    </citation>
    <scope>NUCLEOTIDE SEQUENCE</scope>
    <source>
        <strain evidence="1">CBS 506.95</strain>
    </source>
</reference>
<comment type="caution">
    <text evidence="1">The sequence shown here is derived from an EMBL/GenBank/DDBJ whole genome shotgun (WGS) entry which is preliminary data.</text>
</comment>
<dbReference type="EMBL" id="MU157844">
    <property type="protein sequence ID" value="KAF9529670.1"/>
    <property type="molecule type" value="Genomic_DNA"/>
</dbReference>